<keyword evidence="3" id="KW-1185">Reference proteome</keyword>
<accession>A0A4Y2M3D9</accession>
<protein>
    <submittedName>
        <fullName evidence="2">Uncharacterized protein</fullName>
    </submittedName>
</protein>
<gene>
    <name evidence="2" type="ORF">AVEN_80597_1</name>
</gene>
<dbReference type="OrthoDB" id="6408959at2759"/>
<comment type="caution">
    <text evidence="2">The sequence shown here is derived from an EMBL/GenBank/DDBJ whole genome shotgun (WGS) entry which is preliminary data.</text>
</comment>
<dbReference type="Proteomes" id="UP000499080">
    <property type="component" value="Unassembled WGS sequence"/>
</dbReference>
<dbReference type="AlphaFoldDB" id="A0A4Y2M3D9"/>
<keyword evidence="1" id="KW-0732">Signal</keyword>
<reference evidence="2 3" key="1">
    <citation type="journal article" date="2019" name="Sci. Rep.">
        <title>Orb-weaving spider Araneus ventricosus genome elucidates the spidroin gene catalogue.</title>
        <authorList>
            <person name="Kono N."/>
            <person name="Nakamura H."/>
            <person name="Ohtoshi R."/>
            <person name="Moran D.A.P."/>
            <person name="Shinohara A."/>
            <person name="Yoshida Y."/>
            <person name="Fujiwara M."/>
            <person name="Mori M."/>
            <person name="Tomita M."/>
            <person name="Arakawa K."/>
        </authorList>
    </citation>
    <scope>NUCLEOTIDE SEQUENCE [LARGE SCALE GENOMIC DNA]</scope>
</reference>
<name>A0A4Y2M3D9_ARAVE</name>
<feature type="chain" id="PRO_5021410487" evidence="1">
    <location>
        <begin position="23"/>
        <end position="142"/>
    </location>
</feature>
<evidence type="ECO:0000313" key="2">
    <source>
        <dbReference type="EMBL" id="GBN21094.1"/>
    </source>
</evidence>
<evidence type="ECO:0000313" key="3">
    <source>
        <dbReference type="Proteomes" id="UP000499080"/>
    </source>
</evidence>
<proteinExistence type="predicted"/>
<dbReference type="EMBL" id="BGPR01006690">
    <property type="protein sequence ID" value="GBN21094.1"/>
    <property type="molecule type" value="Genomic_DNA"/>
</dbReference>
<sequence length="142" mass="16205">MHFIGYLLLATTFTCLMQNVHLQPDDYDLKPPPEDYIILHNGLLPVEPPEGASDNLFRTFLNDGGLAGSPWRLSPLPEDRTRTEPIWRRSKKVLGVFTKAKPSLYVKSNSNTGGSEFLNTYVRGHFGLSRYTFDRPRPLRWG</sequence>
<evidence type="ECO:0000256" key="1">
    <source>
        <dbReference type="SAM" id="SignalP"/>
    </source>
</evidence>
<organism evidence="2 3">
    <name type="scientific">Araneus ventricosus</name>
    <name type="common">Orbweaver spider</name>
    <name type="synonym">Epeira ventricosa</name>
    <dbReference type="NCBI Taxonomy" id="182803"/>
    <lineage>
        <taxon>Eukaryota</taxon>
        <taxon>Metazoa</taxon>
        <taxon>Ecdysozoa</taxon>
        <taxon>Arthropoda</taxon>
        <taxon>Chelicerata</taxon>
        <taxon>Arachnida</taxon>
        <taxon>Araneae</taxon>
        <taxon>Araneomorphae</taxon>
        <taxon>Entelegynae</taxon>
        <taxon>Araneoidea</taxon>
        <taxon>Araneidae</taxon>
        <taxon>Araneus</taxon>
    </lineage>
</organism>
<feature type="signal peptide" evidence="1">
    <location>
        <begin position="1"/>
        <end position="22"/>
    </location>
</feature>